<dbReference type="AlphaFoldDB" id="A0A1G8XF56"/>
<proteinExistence type="inferred from homology"/>
<gene>
    <name evidence="5" type="ORF">SAMN05660472_00184</name>
</gene>
<dbReference type="EMBL" id="FNFP01000001">
    <property type="protein sequence ID" value="SDJ88410.1"/>
    <property type="molecule type" value="Genomic_DNA"/>
</dbReference>
<keyword evidence="6" id="KW-1185">Reference proteome</keyword>
<feature type="binding site" evidence="4">
    <location>
        <begin position="66"/>
        <end position="70"/>
    </location>
    <ligand>
        <name>D-ribulose 5-phosphate</name>
        <dbReference type="ChEBI" id="CHEBI:58121"/>
    </ligand>
</feature>
<evidence type="ECO:0000313" key="5">
    <source>
        <dbReference type="EMBL" id="SDJ88410.1"/>
    </source>
</evidence>
<dbReference type="GO" id="GO:0016861">
    <property type="term" value="F:intramolecular oxidoreductase activity, interconverting aldoses and ketoses"/>
    <property type="evidence" value="ECO:0007669"/>
    <property type="project" value="UniProtKB-ARBA"/>
</dbReference>
<dbReference type="InterPro" id="IPR003500">
    <property type="entry name" value="RpiB_LacA_LacB"/>
</dbReference>
<dbReference type="InterPro" id="IPR036569">
    <property type="entry name" value="RpiB_LacA_LacB_sf"/>
</dbReference>
<feature type="binding site" evidence="4">
    <location>
        <position position="99"/>
    </location>
    <ligand>
        <name>D-ribulose 5-phosphate</name>
        <dbReference type="ChEBI" id="CHEBI:58121"/>
    </ligand>
</feature>
<dbReference type="OrthoDB" id="1778624at2"/>
<evidence type="ECO:0000256" key="1">
    <source>
        <dbReference type="ARBA" id="ARBA00008754"/>
    </source>
</evidence>
<dbReference type="NCBIfam" id="NF004051">
    <property type="entry name" value="PRK05571.1"/>
    <property type="match status" value="1"/>
</dbReference>
<keyword evidence="2 5" id="KW-0413">Isomerase</keyword>
<dbReference type="PANTHER" id="PTHR43732">
    <property type="entry name" value="RIBOSE 5-PHOSPHATE ISOMERASE-RELATED"/>
    <property type="match status" value="1"/>
</dbReference>
<dbReference type="NCBIfam" id="TIGR01120">
    <property type="entry name" value="rpiB"/>
    <property type="match status" value="1"/>
</dbReference>
<organism evidence="5 6">
    <name type="scientific">Natronincola ferrireducens</name>
    <dbReference type="NCBI Taxonomy" id="393762"/>
    <lineage>
        <taxon>Bacteria</taxon>
        <taxon>Bacillati</taxon>
        <taxon>Bacillota</taxon>
        <taxon>Clostridia</taxon>
        <taxon>Peptostreptococcales</taxon>
        <taxon>Natronincolaceae</taxon>
        <taxon>Natronincola</taxon>
    </lineage>
</organism>
<feature type="binding site" evidence="4">
    <location>
        <position position="136"/>
    </location>
    <ligand>
        <name>D-ribulose 5-phosphate</name>
        <dbReference type="ChEBI" id="CHEBI:58121"/>
    </ligand>
</feature>
<feature type="binding site" evidence="4">
    <location>
        <position position="132"/>
    </location>
    <ligand>
        <name>D-ribulose 5-phosphate</name>
        <dbReference type="ChEBI" id="CHEBI:58121"/>
    </ligand>
</feature>
<feature type="binding site" evidence="4">
    <location>
        <begin position="8"/>
        <end position="9"/>
    </location>
    <ligand>
        <name>D-ribulose 5-phosphate</name>
        <dbReference type="ChEBI" id="CHEBI:58121"/>
    </ligand>
</feature>
<sequence length="149" mass="15780">MKIAIGSDHGGFLLKELIKEYLENKGFAVKDYGTDSEASCDYPEFAQSVGEAVAAGEYDKGIVICGTGIGISIAANKIPGIRCALVGDSFSAKATRQHNDTNVLALGARVIGSGLALEIVDIWLGTEFEGGRHAGRVEKIGNIEKKYCK</sequence>
<dbReference type="PIRSF" id="PIRSF005384">
    <property type="entry name" value="RpiB_LacA_B"/>
    <property type="match status" value="1"/>
</dbReference>
<feature type="active site" description="Proton acceptor" evidence="3">
    <location>
        <position position="65"/>
    </location>
</feature>
<evidence type="ECO:0000256" key="4">
    <source>
        <dbReference type="PIRSR" id="PIRSR005384-2"/>
    </source>
</evidence>
<dbReference type="InterPro" id="IPR004785">
    <property type="entry name" value="RpiB"/>
</dbReference>
<feature type="binding site" evidence="4">
    <location>
        <position position="109"/>
    </location>
    <ligand>
        <name>D-ribulose 5-phosphate</name>
        <dbReference type="ChEBI" id="CHEBI:58121"/>
    </ligand>
</feature>
<dbReference type="RefSeq" id="WP_090548985.1">
    <property type="nucleotide sequence ID" value="NZ_FNFP01000001.1"/>
</dbReference>
<dbReference type="Pfam" id="PF02502">
    <property type="entry name" value="LacAB_rpiB"/>
    <property type="match status" value="1"/>
</dbReference>
<dbReference type="Gene3D" id="3.40.1400.10">
    <property type="entry name" value="Sugar-phosphate isomerase, RpiB/LacA/LacB"/>
    <property type="match status" value="1"/>
</dbReference>
<dbReference type="PANTHER" id="PTHR43732:SF1">
    <property type="entry name" value="RIBOSE 5-PHOSPHATE ISOMERASE"/>
    <property type="match status" value="1"/>
</dbReference>
<dbReference type="InterPro" id="IPR051812">
    <property type="entry name" value="SPI_LacAB/RpiB"/>
</dbReference>
<dbReference type="Proteomes" id="UP000198718">
    <property type="component" value="Unassembled WGS sequence"/>
</dbReference>
<dbReference type="GO" id="GO:0005975">
    <property type="term" value="P:carbohydrate metabolic process"/>
    <property type="evidence" value="ECO:0007669"/>
    <property type="project" value="InterPro"/>
</dbReference>
<evidence type="ECO:0000256" key="2">
    <source>
        <dbReference type="ARBA" id="ARBA00023235"/>
    </source>
</evidence>
<comment type="similarity">
    <text evidence="1">Belongs to the LacAB/RpiB family.</text>
</comment>
<evidence type="ECO:0000313" key="6">
    <source>
        <dbReference type="Proteomes" id="UP000198718"/>
    </source>
</evidence>
<dbReference type="STRING" id="393762.SAMN05660472_00184"/>
<name>A0A1G8XF56_9FIRM</name>
<accession>A0A1G8XF56</accession>
<reference evidence="5 6" key="1">
    <citation type="submission" date="2016-10" db="EMBL/GenBank/DDBJ databases">
        <authorList>
            <person name="de Groot N.N."/>
        </authorList>
    </citation>
    <scope>NUCLEOTIDE SEQUENCE [LARGE SCALE GENOMIC DNA]</scope>
    <source>
        <strain evidence="5 6">DSM 18346</strain>
    </source>
</reference>
<protein>
    <submittedName>
        <fullName evidence="5">Ribose-5-phosphate isomerase</fullName>
    </submittedName>
</protein>
<feature type="active site" description="Proton donor" evidence="3">
    <location>
        <position position="98"/>
    </location>
</feature>
<dbReference type="SUPFAM" id="SSF89623">
    <property type="entry name" value="Ribose/Galactose isomerase RpiB/AlsB"/>
    <property type="match status" value="1"/>
</dbReference>
<evidence type="ECO:0000256" key="3">
    <source>
        <dbReference type="PIRSR" id="PIRSR005384-1"/>
    </source>
</evidence>
<dbReference type="NCBIfam" id="TIGR00689">
    <property type="entry name" value="rpiB_lacA_lacB"/>
    <property type="match status" value="1"/>
</dbReference>